<keyword evidence="2" id="KW-0732">Signal</keyword>
<comment type="caution">
    <text evidence="4">The sequence shown here is derived from an EMBL/GenBank/DDBJ whole genome shotgun (WGS) entry which is preliminary data.</text>
</comment>
<dbReference type="Proteomes" id="UP000523863">
    <property type="component" value="Unassembled WGS sequence"/>
</dbReference>
<dbReference type="Gene3D" id="3.40.190.10">
    <property type="entry name" value="Periplasmic binding protein-like II"/>
    <property type="match status" value="2"/>
</dbReference>
<keyword evidence="5" id="KW-1185">Reference proteome</keyword>
<evidence type="ECO:0000259" key="3">
    <source>
        <dbReference type="SMART" id="SM00062"/>
    </source>
</evidence>
<dbReference type="SMART" id="SM00062">
    <property type="entry name" value="PBPb"/>
    <property type="match status" value="1"/>
</dbReference>
<organism evidence="4 5">
    <name type="scientific">Neomicrococcus lactis</name>
    <dbReference type="NCBI Taxonomy" id="732241"/>
    <lineage>
        <taxon>Bacteria</taxon>
        <taxon>Bacillati</taxon>
        <taxon>Actinomycetota</taxon>
        <taxon>Actinomycetes</taxon>
        <taxon>Micrococcales</taxon>
        <taxon>Micrococcaceae</taxon>
        <taxon>Neomicrococcus</taxon>
    </lineage>
</organism>
<reference evidence="4 5" key="1">
    <citation type="submission" date="2020-08" db="EMBL/GenBank/DDBJ databases">
        <title>Sequencing the genomes of 1000 actinobacteria strains.</title>
        <authorList>
            <person name="Klenk H.-P."/>
        </authorList>
    </citation>
    <scope>NUCLEOTIDE SEQUENCE [LARGE SCALE GENOMIC DNA]</scope>
    <source>
        <strain evidence="4 5">DSM 23694</strain>
    </source>
</reference>
<evidence type="ECO:0000313" key="4">
    <source>
        <dbReference type="EMBL" id="MBB5598525.1"/>
    </source>
</evidence>
<evidence type="ECO:0000256" key="1">
    <source>
        <dbReference type="ARBA" id="ARBA00010742"/>
    </source>
</evidence>
<dbReference type="SUPFAM" id="SSF53850">
    <property type="entry name" value="Periplasmic binding protein-like II"/>
    <property type="match status" value="1"/>
</dbReference>
<dbReference type="RefSeq" id="WP_183642339.1">
    <property type="nucleotide sequence ID" value="NZ_JACHBL010000001.1"/>
</dbReference>
<comment type="similarity">
    <text evidence="1">Belongs to the bacterial solute-binding protein SsuA/TauA family.</text>
</comment>
<dbReference type="InterPro" id="IPR015168">
    <property type="entry name" value="SsuA/THI5"/>
</dbReference>
<dbReference type="PANTHER" id="PTHR30024">
    <property type="entry name" value="ALIPHATIC SULFONATES-BINDING PROTEIN-RELATED"/>
    <property type="match status" value="1"/>
</dbReference>
<name>A0A7W8YC45_9MICC</name>
<feature type="chain" id="PRO_5039568455" evidence="2">
    <location>
        <begin position="20"/>
        <end position="342"/>
    </location>
</feature>
<sequence>MKRLHLALAALAISSLSLVGCGAGSPSAASGSGGTSTSASSASSSNSQESSLKTLRVAAVPVVDVAALYIGEKQGFFNEKGLKLDIKFTAGSSVAIPAMMQDQFDVVYSGSVNALQAREKGLPIVAVAEGGRTTGVQGKDHGGIVVPKDSPIKTAKDLEGHSLAVNAVKGLHEAADRASVLNAGGDPSKVKFLELPLTDMAATMKSGNVDAISTSEPFLTLALEDGNRLIASPFVDVSPEFVTAVYMTSEQKLSADQQTYRNFNEALKKSQEYALEHADEFRAELGNFTSIDPEVAKKMTLTNFGWGFPEDAMKAAAEASKNAGIINDVDASLNGLVARDIQ</sequence>
<accession>A0A7W8YC45</accession>
<gene>
    <name evidence="4" type="ORF">BKA12_001605</name>
</gene>
<dbReference type="PROSITE" id="PS51257">
    <property type="entry name" value="PROKAR_LIPOPROTEIN"/>
    <property type="match status" value="1"/>
</dbReference>
<dbReference type="EMBL" id="JACHBL010000001">
    <property type="protein sequence ID" value="MBB5598525.1"/>
    <property type="molecule type" value="Genomic_DNA"/>
</dbReference>
<evidence type="ECO:0000313" key="5">
    <source>
        <dbReference type="Proteomes" id="UP000523863"/>
    </source>
</evidence>
<dbReference type="Pfam" id="PF09084">
    <property type="entry name" value="NMT1"/>
    <property type="match status" value="1"/>
</dbReference>
<protein>
    <submittedName>
        <fullName evidence="4">NitT/TauT family transport system substrate-binding protein</fullName>
    </submittedName>
</protein>
<feature type="domain" description="Solute-binding protein family 3/N-terminal" evidence="3">
    <location>
        <begin position="62"/>
        <end position="277"/>
    </location>
</feature>
<feature type="signal peptide" evidence="2">
    <location>
        <begin position="1"/>
        <end position="19"/>
    </location>
</feature>
<proteinExistence type="inferred from homology"/>
<dbReference type="InterPro" id="IPR001638">
    <property type="entry name" value="Solute-binding_3/MltF_N"/>
</dbReference>
<dbReference type="AlphaFoldDB" id="A0A7W8YC45"/>
<evidence type="ECO:0000256" key="2">
    <source>
        <dbReference type="SAM" id="SignalP"/>
    </source>
</evidence>